<proteinExistence type="predicted"/>
<name>A0A1J1J6N6_9DIPT</name>
<dbReference type="EMBL" id="CVRI01000067">
    <property type="protein sequence ID" value="CRL06553.1"/>
    <property type="molecule type" value="Genomic_DNA"/>
</dbReference>
<evidence type="ECO:0000313" key="1">
    <source>
        <dbReference type="EMBL" id="CRL06553.1"/>
    </source>
</evidence>
<organism evidence="1 2">
    <name type="scientific">Clunio marinus</name>
    <dbReference type="NCBI Taxonomy" id="568069"/>
    <lineage>
        <taxon>Eukaryota</taxon>
        <taxon>Metazoa</taxon>
        <taxon>Ecdysozoa</taxon>
        <taxon>Arthropoda</taxon>
        <taxon>Hexapoda</taxon>
        <taxon>Insecta</taxon>
        <taxon>Pterygota</taxon>
        <taxon>Neoptera</taxon>
        <taxon>Endopterygota</taxon>
        <taxon>Diptera</taxon>
        <taxon>Nematocera</taxon>
        <taxon>Chironomoidea</taxon>
        <taxon>Chironomidae</taxon>
        <taxon>Clunio</taxon>
    </lineage>
</organism>
<reference evidence="1 2" key="1">
    <citation type="submission" date="2015-04" db="EMBL/GenBank/DDBJ databases">
        <authorList>
            <person name="Syromyatnikov M.Y."/>
            <person name="Popov V.N."/>
        </authorList>
    </citation>
    <scope>NUCLEOTIDE SEQUENCE [LARGE SCALE GENOMIC DNA]</scope>
</reference>
<protein>
    <submittedName>
        <fullName evidence="1">CLUMA_CG019759, isoform A</fullName>
    </submittedName>
</protein>
<keyword evidence="2" id="KW-1185">Reference proteome</keyword>
<dbReference type="AlphaFoldDB" id="A0A1J1J6N6"/>
<dbReference type="Proteomes" id="UP000183832">
    <property type="component" value="Unassembled WGS sequence"/>
</dbReference>
<sequence length="63" mass="7133">MVEEFLAENLSSTLVGSIRRMTINQTRNGNKKNCKLTMTKAQTLKVGSCLVFSDFTMHDDYNT</sequence>
<gene>
    <name evidence="1" type="ORF">CLUMA_CG019759</name>
</gene>
<accession>A0A1J1J6N6</accession>
<evidence type="ECO:0000313" key="2">
    <source>
        <dbReference type="Proteomes" id="UP000183832"/>
    </source>
</evidence>